<gene>
    <name evidence="2" type="ORF">ALO88_05563</name>
</gene>
<protein>
    <recommendedName>
        <fullName evidence="4">Prophage PSSB64-01</fullName>
    </recommendedName>
</protein>
<evidence type="ECO:0008006" key="4">
    <source>
        <dbReference type="Google" id="ProtNLM"/>
    </source>
</evidence>
<dbReference type="PATRIC" id="fig|251702.3.peg.5691"/>
<evidence type="ECO:0000313" key="3">
    <source>
        <dbReference type="Proteomes" id="UP000050425"/>
    </source>
</evidence>
<dbReference type="AlphaFoldDB" id="A0A0P9JLR7"/>
<accession>A0A0P9JLR7</accession>
<sequence length="337" mass="36568">MNGRRCLATQRKPRSRLHRTGSKRSCSMANEWAPIKLQWPVQATQWMDQMADARELIQSEMVITGQRVSTLADIAKTSPGLIAGAAKSAISAGRDALVAQFENVPSCIVVTPFQHGVGQGSGGHQRFLSAPNLLQLLADKLTDTTDAVRPQGQQSALVLIFLATRLDQLAATLGRFNVVLPMPDLVRAERRAEHLAKLEVEKWVMPIAGQMPLWSQLPLQRCPITKLASQSMAGQLAVLEGYAADSSPMADLADLQARKKAQVQEREQQLADLKAQFTNSADDVSIQSRMLGPGDVGQLRRELLEGEAPGHEWPLCAGALLVGSAESLSFVQELVGL</sequence>
<reference evidence="2 3" key="1">
    <citation type="submission" date="2015-09" db="EMBL/GenBank/DDBJ databases">
        <title>Genome announcement of multiple Pseudomonas syringae strains.</title>
        <authorList>
            <person name="Thakur S."/>
            <person name="Wang P.W."/>
            <person name="Gong Y."/>
            <person name="Weir B.S."/>
            <person name="Guttman D.S."/>
        </authorList>
    </citation>
    <scope>NUCLEOTIDE SEQUENCE [LARGE SCALE GENOMIC DNA]</scope>
    <source>
        <strain evidence="2 3">ICMP4303</strain>
    </source>
</reference>
<dbReference type="Proteomes" id="UP000050425">
    <property type="component" value="Unassembled WGS sequence"/>
</dbReference>
<name>A0A0P9JLR7_9PSED</name>
<proteinExistence type="predicted"/>
<comment type="caution">
    <text evidence="2">The sequence shown here is derived from an EMBL/GenBank/DDBJ whole genome shotgun (WGS) entry which is preliminary data.</text>
</comment>
<feature type="region of interest" description="Disordered" evidence="1">
    <location>
        <begin position="1"/>
        <end position="23"/>
    </location>
</feature>
<evidence type="ECO:0000256" key="1">
    <source>
        <dbReference type="SAM" id="MobiDB-lite"/>
    </source>
</evidence>
<evidence type="ECO:0000313" key="2">
    <source>
        <dbReference type="EMBL" id="KPW43568.1"/>
    </source>
</evidence>
<organism evidence="2 3">
    <name type="scientific">Pseudomonas syringae pv. antirrhini</name>
    <dbReference type="NCBI Taxonomy" id="251702"/>
    <lineage>
        <taxon>Bacteria</taxon>
        <taxon>Pseudomonadati</taxon>
        <taxon>Pseudomonadota</taxon>
        <taxon>Gammaproteobacteria</taxon>
        <taxon>Pseudomonadales</taxon>
        <taxon>Pseudomonadaceae</taxon>
        <taxon>Pseudomonas</taxon>
    </lineage>
</organism>
<feature type="compositionally biased region" description="Basic residues" evidence="1">
    <location>
        <begin position="11"/>
        <end position="22"/>
    </location>
</feature>
<dbReference type="EMBL" id="LJPT01000176">
    <property type="protein sequence ID" value="KPW43568.1"/>
    <property type="molecule type" value="Genomic_DNA"/>
</dbReference>